<dbReference type="AlphaFoldDB" id="A0A6H5IU81"/>
<feature type="region of interest" description="Disordered" evidence="1">
    <location>
        <begin position="1"/>
        <end position="70"/>
    </location>
</feature>
<dbReference type="EMBL" id="CADCXV010001074">
    <property type="protein sequence ID" value="CAB0040942.1"/>
    <property type="molecule type" value="Genomic_DNA"/>
</dbReference>
<feature type="compositionally biased region" description="Basic and acidic residues" evidence="1">
    <location>
        <begin position="31"/>
        <end position="50"/>
    </location>
</feature>
<accession>A0A6H5IU81</accession>
<organism evidence="2 3">
    <name type="scientific">Trichogramma brassicae</name>
    <dbReference type="NCBI Taxonomy" id="86971"/>
    <lineage>
        <taxon>Eukaryota</taxon>
        <taxon>Metazoa</taxon>
        <taxon>Ecdysozoa</taxon>
        <taxon>Arthropoda</taxon>
        <taxon>Hexapoda</taxon>
        <taxon>Insecta</taxon>
        <taxon>Pterygota</taxon>
        <taxon>Neoptera</taxon>
        <taxon>Endopterygota</taxon>
        <taxon>Hymenoptera</taxon>
        <taxon>Apocrita</taxon>
        <taxon>Proctotrupomorpha</taxon>
        <taxon>Chalcidoidea</taxon>
        <taxon>Trichogrammatidae</taxon>
        <taxon>Trichogramma</taxon>
    </lineage>
</organism>
<gene>
    <name evidence="2" type="ORF">TBRA_LOCUS12633</name>
</gene>
<evidence type="ECO:0000313" key="2">
    <source>
        <dbReference type="EMBL" id="CAB0040942.1"/>
    </source>
</evidence>
<sequence length="128" mass="14671">MKVENRSVTKASSMRKQNILKLSTNSYSLDECLKKKDRPRSNHERTRKSETIGSHGKIQIPQSNATARPYGQTWNSASLRDRRRPAIQKCRVSTVSGHSRCKTLFSALLDTHPQMERPKTSYKLSKIK</sequence>
<name>A0A6H5IU81_9HYME</name>
<evidence type="ECO:0000313" key="3">
    <source>
        <dbReference type="Proteomes" id="UP000479190"/>
    </source>
</evidence>
<protein>
    <submittedName>
        <fullName evidence="2">Uncharacterized protein</fullName>
    </submittedName>
</protein>
<proteinExistence type="predicted"/>
<reference evidence="2 3" key="1">
    <citation type="submission" date="2020-02" db="EMBL/GenBank/DDBJ databases">
        <authorList>
            <person name="Ferguson B K."/>
        </authorList>
    </citation>
    <scope>NUCLEOTIDE SEQUENCE [LARGE SCALE GENOMIC DNA]</scope>
</reference>
<feature type="compositionally biased region" description="Polar residues" evidence="1">
    <location>
        <begin position="8"/>
        <end position="28"/>
    </location>
</feature>
<keyword evidence="3" id="KW-1185">Reference proteome</keyword>
<dbReference type="Proteomes" id="UP000479190">
    <property type="component" value="Unassembled WGS sequence"/>
</dbReference>
<evidence type="ECO:0000256" key="1">
    <source>
        <dbReference type="SAM" id="MobiDB-lite"/>
    </source>
</evidence>
<feature type="compositionally biased region" description="Polar residues" evidence="1">
    <location>
        <begin position="60"/>
        <end position="70"/>
    </location>
</feature>